<dbReference type="Pfam" id="PF13560">
    <property type="entry name" value="HTH_31"/>
    <property type="match status" value="1"/>
</dbReference>
<dbReference type="Gene3D" id="1.10.101.10">
    <property type="entry name" value="PGBD-like superfamily/PGBD"/>
    <property type="match status" value="1"/>
</dbReference>
<dbReference type="InterPro" id="IPR002477">
    <property type="entry name" value="Peptidoglycan-bd-like"/>
</dbReference>
<gene>
    <name evidence="2" type="ORF">EST54_23935</name>
</gene>
<protein>
    <submittedName>
        <fullName evidence="2">Peptidoglycan-binding protein</fullName>
    </submittedName>
</protein>
<dbReference type="Pfam" id="PF01471">
    <property type="entry name" value="PG_binding_1"/>
    <property type="match status" value="1"/>
</dbReference>
<dbReference type="CDD" id="cd00093">
    <property type="entry name" value="HTH_XRE"/>
    <property type="match status" value="1"/>
</dbReference>
<comment type="caution">
    <text evidence="2">The sequence shown here is derived from an EMBL/GenBank/DDBJ whole genome shotgun (WGS) entry which is preliminary data.</text>
</comment>
<evidence type="ECO:0000259" key="1">
    <source>
        <dbReference type="Pfam" id="PF01471"/>
    </source>
</evidence>
<reference evidence="2 3" key="1">
    <citation type="submission" date="2019-01" db="EMBL/GenBank/DDBJ databases">
        <title>Draft genome sequences of the type strain Streptomyces sioyaensis DSM 40032 and its novel strain, TM32, a thermotolerant antibiotics-producing actinobacterium.</title>
        <authorList>
            <person name="Nakaew N."/>
            <person name="Lumyong S."/>
            <person name="Sloan W.T."/>
            <person name="Sungthong R."/>
        </authorList>
    </citation>
    <scope>NUCLEOTIDE SEQUENCE [LARGE SCALE GENOMIC DNA]</scope>
    <source>
        <strain evidence="2 3">DSM 40032</strain>
    </source>
</reference>
<proteinExistence type="predicted"/>
<dbReference type="SUPFAM" id="SSF47090">
    <property type="entry name" value="PGBD-like"/>
    <property type="match status" value="1"/>
</dbReference>
<dbReference type="GeneID" id="95780968"/>
<name>A0A4Q1QM69_9ACTN</name>
<dbReference type="EMBL" id="SDIF01000082">
    <property type="protein sequence ID" value="RXS63962.1"/>
    <property type="molecule type" value="Genomic_DNA"/>
</dbReference>
<dbReference type="Gene3D" id="1.10.260.40">
    <property type="entry name" value="lambda repressor-like DNA-binding domains"/>
    <property type="match status" value="1"/>
</dbReference>
<dbReference type="InterPro" id="IPR001387">
    <property type="entry name" value="Cro/C1-type_HTH"/>
</dbReference>
<evidence type="ECO:0000313" key="3">
    <source>
        <dbReference type="Proteomes" id="UP000289482"/>
    </source>
</evidence>
<feature type="domain" description="Peptidoglycan binding-like" evidence="1">
    <location>
        <begin position="181"/>
        <end position="236"/>
    </location>
</feature>
<sequence>MRWKVLPESLDPHARQLVGELRGLKDHSGLSLKSLQAKTPFSRSSWERYLNGKVLPPQAAVEALARIAGADVAPLLALRDAAERTWTTASVTPAESGSPAQERKPEIRVAALSVAAGALLLAATTSVLLITDPWRAHVPATGEPGVAGVGTYTCRYTRHGDQLFAGNSSTTSRLVMRNTTGTDAAEVQCLLLRHKLSPGDVDGYFGARTEAAVKRLQRQDHVPDDGIVGEQTWALLRHVE</sequence>
<dbReference type="Proteomes" id="UP000289482">
    <property type="component" value="Unassembled WGS sequence"/>
</dbReference>
<dbReference type="RefSeq" id="WP_129249787.1">
    <property type="nucleotide sequence ID" value="NZ_JABZEL010000001.1"/>
</dbReference>
<accession>A0A4Q1QM69</accession>
<dbReference type="InterPro" id="IPR036365">
    <property type="entry name" value="PGBD-like_sf"/>
</dbReference>
<evidence type="ECO:0000313" key="2">
    <source>
        <dbReference type="EMBL" id="RXS63962.1"/>
    </source>
</evidence>
<dbReference type="AlphaFoldDB" id="A0A4Q1QM69"/>
<dbReference type="InterPro" id="IPR036366">
    <property type="entry name" value="PGBDSf"/>
</dbReference>
<dbReference type="GO" id="GO:0003677">
    <property type="term" value="F:DNA binding"/>
    <property type="evidence" value="ECO:0007669"/>
    <property type="project" value="InterPro"/>
</dbReference>
<keyword evidence="3" id="KW-1185">Reference proteome</keyword>
<dbReference type="InterPro" id="IPR010982">
    <property type="entry name" value="Lambda_DNA-bd_dom_sf"/>
</dbReference>
<organism evidence="2 3">
    <name type="scientific">Streptomyces sioyaensis</name>
    <dbReference type="NCBI Taxonomy" id="67364"/>
    <lineage>
        <taxon>Bacteria</taxon>
        <taxon>Bacillati</taxon>
        <taxon>Actinomycetota</taxon>
        <taxon>Actinomycetes</taxon>
        <taxon>Kitasatosporales</taxon>
        <taxon>Streptomycetaceae</taxon>
        <taxon>Streptomyces</taxon>
    </lineage>
</organism>